<dbReference type="OMA" id="IVSRYPR"/>
<evidence type="ECO:0000256" key="9">
    <source>
        <dbReference type="ARBA" id="ARBA00023125"/>
    </source>
</evidence>
<dbReference type="GO" id="GO:0006393">
    <property type="term" value="P:termination of mitochondrial transcription"/>
    <property type="evidence" value="ECO:0007669"/>
    <property type="project" value="TreeGrafter"/>
</dbReference>
<comment type="subcellular location">
    <subcellularLocation>
        <location evidence="1">Mitochondrion</location>
    </subcellularLocation>
</comment>
<keyword evidence="9" id="KW-0238">DNA-binding</keyword>
<sequence>MAAVPAARVLIAFRQPLVLQQSFRLVSLQLTSGCLSRRLCSSTNEPKRPLNPENESLLENLNLMGVDVRKARNRQPGVFRKTVTNEKVLAQFLQEKGASSEVIASIVSRYPRSITRSLENLEQRWQLLRHVFSTDAEIVDILDRSPESFFRSSDNENLEKNIAFLISLRLSSKIFLRLMTKAPRVFSNSVALNVQKVEFLKDICGQLGGTNPEQLAKNIICRNIYILIVSDRRMKSNINFLRDSLQLSNSALLDFLGGQGANLLDLSNVYVKKTFHNLVHKMSSLGCQKDEIKKLIIKYPRILYSGDTTLNTKVDCLLNGGITIKQILEKPRVLELSTQNLTKRLEQLQTVGYDFEENGIHILDTSQKRFDAKIEKFAVTKDKAK</sequence>
<dbReference type="Ensembl" id="ENSKMAT00000013114.1">
    <property type="protein sequence ID" value="ENSKMAP00000012921.1"/>
    <property type="gene ID" value="ENSKMAG00000009695.1"/>
</dbReference>
<dbReference type="AlphaFoldDB" id="A0A3Q3A993"/>
<accession>A0A3Q3A993</accession>
<dbReference type="OrthoDB" id="637682at2759"/>
<evidence type="ECO:0000256" key="1">
    <source>
        <dbReference type="ARBA" id="ARBA00004173"/>
    </source>
</evidence>
<evidence type="ECO:0000256" key="4">
    <source>
        <dbReference type="ARBA" id="ARBA00022472"/>
    </source>
</evidence>
<comment type="subunit">
    <text evidence="3">Monomer.</text>
</comment>
<keyword evidence="11" id="KW-0804">Transcription</keyword>
<organism evidence="13 14">
    <name type="scientific">Kryptolebias marmoratus</name>
    <name type="common">Mangrove killifish</name>
    <name type="synonym">Rivulus marmoratus</name>
    <dbReference type="NCBI Taxonomy" id="37003"/>
    <lineage>
        <taxon>Eukaryota</taxon>
        <taxon>Metazoa</taxon>
        <taxon>Chordata</taxon>
        <taxon>Craniata</taxon>
        <taxon>Vertebrata</taxon>
        <taxon>Euteleostomi</taxon>
        <taxon>Actinopterygii</taxon>
        <taxon>Neopterygii</taxon>
        <taxon>Teleostei</taxon>
        <taxon>Neoteleostei</taxon>
        <taxon>Acanthomorphata</taxon>
        <taxon>Ovalentaria</taxon>
        <taxon>Atherinomorphae</taxon>
        <taxon>Cyprinodontiformes</taxon>
        <taxon>Rivulidae</taxon>
        <taxon>Kryptolebias</taxon>
    </lineage>
</organism>
<keyword evidence="5" id="KW-0597">Phosphoprotein</keyword>
<dbReference type="GeneID" id="108239518"/>
<evidence type="ECO:0000256" key="3">
    <source>
        <dbReference type="ARBA" id="ARBA00011245"/>
    </source>
</evidence>
<reference evidence="13" key="2">
    <citation type="submission" date="2025-09" db="UniProtKB">
        <authorList>
            <consortium name="Ensembl"/>
        </authorList>
    </citation>
    <scope>IDENTIFICATION</scope>
</reference>
<comment type="similarity">
    <text evidence="2">Belongs to the mTERF family.</text>
</comment>
<protein>
    <submittedName>
        <fullName evidence="13">Mitochondrial transcription termination factor 1</fullName>
    </submittedName>
</protein>
<reference evidence="13" key="1">
    <citation type="submission" date="2025-08" db="UniProtKB">
        <authorList>
            <consortium name="Ensembl"/>
        </authorList>
    </citation>
    <scope>IDENTIFICATION</scope>
</reference>
<dbReference type="Gene3D" id="1.25.70.10">
    <property type="entry name" value="Transcription termination factor 3, mitochondrial"/>
    <property type="match status" value="1"/>
</dbReference>
<evidence type="ECO:0000256" key="10">
    <source>
        <dbReference type="ARBA" id="ARBA00023128"/>
    </source>
</evidence>
<evidence type="ECO:0000313" key="14">
    <source>
        <dbReference type="Proteomes" id="UP000264800"/>
    </source>
</evidence>
<keyword evidence="14" id="KW-1185">Reference proteome</keyword>
<dbReference type="InterPro" id="IPR003690">
    <property type="entry name" value="MTERF"/>
</dbReference>
<evidence type="ECO:0000256" key="6">
    <source>
        <dbReference type="ARBA" id="ARBA00022737"/>
    </source>
</evidence>
<name>A0A3Q3A993_KRYMA</name>
<dbReference type="SMART" id="SM00733">
    <property type="entry name" value="Mterf"/>
    <property type="match status" value="6"/>
</dbReference>
<comment type="function">
    <text evidence="12">Transcription termination factor. Binds to a 28 bp region within the tRNA(Leu(uur)) gene at a position immediately adjacent to and downstream of the 16S rRNA gene; this region comprises a tridecamer sequence critical for directing accurate termination. Binds DNA along the major grove and promotes DNA bending and partial unwinding. Promotes base flipping. Transcription termination activity appears to be polarized with highest specificity for transcripts initiated on the light strand.</text>
</comment>
<evidence type="ECO:0000256" key="8">
    <source>
        <dbReference type="ARBA" id="ARBA00023015"/>
    </source>
</evidence>
<dbReference type="Proteomes" id="UP000264800">
    <property type="component" value="Unplaced"/>
</dbReference>
<evidence type="ECO:0000313" key="13">
    <source>
        <dbReference type="Ensembl" id="ENSKMAP00000012921.1"/>
    </source>
</evidence>
<evidence type="ECO:0000256" key="2">
    <source>
        <dbReference type="ARBA" id="ARBA00007692"/>
    </source>
</evidence>
<dbReference type="STRING" id="37003.ENSKMAP00000012921"/>
<proteinExistence type="inferred from homology"/>
<dbReference type="PANTHER" id="PTHR15437">
    <property type="entry name" value="TRANSCRIPTION TERMINATION FACTOR, MITOCHONDRIAL"/>
    <property type="match status" value="1"/>
</dbReference>
<keyword evidence="10" id="KW-0496">Mitochondrion</keyword>
<dbReference type="RefSeq" id="XP_017277760.1">
    <property type="nucleotide sequence ID" value="XM_017422271.1"/>
</dbReference>
<dbReference type="PANTHER" id="PTHR15437:SF2">
    <property type="entry name" value="TRANSCRIPTION TERMINATION FACTOR 1, MITOCHONDRIAL"/>
    <property type="match status" value="1"/>
</dbReference>
<keyword evidence="6" id="KW-0677">Repeat</keyword>
<evidence type="ECO:0000256" key="7">
    <source>
        <dbReference type="ARBA" id="ARBA00022946"/>
    </source>
</evidence>
<keyword evidence="4" id="KW-0806">Transcription termination</keyword>
<keyword evidence="7" id="KW-0809">Transit peptide</keyword>
<evidence type="ECO:0000256" key="12">
    <source>
        <dbReference type="ARBA" id="ARBA00037520"/>
    </source>
</evidence>
<dbReference type="GeneTree" id="ENSGT00530000063817"/>
<dbReference type="KEGG" id="kmr:108239518"/>
<keyword evidence="8" id="KW-0805">Transcription regulation</keyword>
<evidence type="ECO:0000256" key="5">
    <source>
        <dbReference type="ARBA" id="ARBA00022553"/>
    </source>
</evidence>
<dbReference type="GO" id="GO:0005759">
    <property type="term" value="C:mitochondrial matrix"/>
    <property type="evidence" value="ECO:0007669"/>
    <property type="project" value="TreeGrafter"/>
</dbReference>
<dbReference type="GO" id="GO:0003677">
    <property type="term" value="F:DNA binding"/>
    <property type="evidence" value="ECO:0007669"/>
    <property type="project" value="UniProtKB-KW"/>
</dbReference>
<evidence type="ECO:0000256" key="11">
    <source>
        <dbReference type="ARBA" id="ARBA00023163"/>
    </source>
</evidence>
<dbReference type="Pfam" id="PF02536">
    <property type="entry name" value="mTERF"/>
    <property type="match status" value="1"/>
</dbReference>
<dbReference type="InterPro" id="IPR038538">
    <property type="entry name" value="MTERF_sf"/>
</dbReference>